<reference evidence="3 4" key="1">
    <citation type="journal article" date="2012" name="J. Bacteriol.">
        <title>Genome sequence of an alkane-degrading bacterium, Alcanivorax pacificus type strain W11-5, isolated from deep sea sediment.</title>
        <authorList>
            <person name="Lai Q."/>
            <person name="Shao Z."/>
        </authorList>
    </citation>
    <scope>NUCLEOTIDE SEQUENCE [LARGE SCALE GENOMIC DNA]</scope>
    <source>
        <strain evidence="3 4">W11-5</strain>
    </source>
</reference>
<dbReference type="InterPro" id="IPR029069">
    <property type="entry name" value="HotDog_dom_sf"/>
</dbReference>
<comment type="similarity">
    <text evidence="1">Belongs to the 4-hydroxybenzoyl-CoA thioesterase family.</text>
</comment>
<dbReference type="STRING" id="391936.S7S_12905"/>
<dbReference type="HOGENOM" id="CLU_101141_2_1_6"/>
<dbReference type="AlphaFoldDB" id="A0A0B4XRF5"/>
<keyword evidence="2" id="KW-0378">Hydrolase</keyword>
<dbReference type="Gene3D" id="3.10.129.10">
    <property type="entry name" value="Hotdog Thioesterase"/>
    <property type="match status" value="1"/>
</dbReference>
<proteinExistence type="inferred from homology"/>
<sequence>MITHEIFPRFYETDAFGHINNTVVAGWFETGREAIFRIFSPDLDPSRMNLILARIEIDFVAQIYYGHEVEIRTGVERLGNSSFTVCQEAWQQGQCVARGRAVQVYFDHGSQRPQPLPGAYREALAALMENKP</sequence>
<dbReference type="EMBL" id="CP004387">
    <property type="protein sequence ID" value="AJD48993.1"/>
    <property type="molecule type" value="Genomic_DNA"/>
</dbReference>
<dbReference type="GO" id="GO:0047617">
    <property type="term" value="F:fatty acyl-CoA hydrolase activity"/>
    <property type="evidence" value="ECO:0007669"/>
    <property type="project" value="TreeGrafter"/>
</dbReference>
<dbReference type="Pfam" id="PF13279">
    <property type="entry name" value="4HBT_2"/>
    <property type="match status" value="1"/>
</dbReference>
<evidence type="ECO:0000313" key="3">
    <source>
        <dbReference type="EMBL" id="AJD48993.1"/>
    </source>
</evidence>
<dbReference type="SUPFAM" id="SSF54637">
    <property type="entry name" value="Thioesterase/thiol ester dehydrase-isomerase"/>
    <property type="match status" value="1"/>
</dbReference>
<keyword evidence="4" id="KW-1185">Reference proteome</keyword>
<evidence type="ECO:0000313" key="4">
    <source>
        <dbReference type="Proteomes" id="UP000006764"/>
    </source>
</evidence>
<dbReference type="CDD" id="cd00586">
    <property type="entry name" value="4HBT"/>
    <property type="match status" value="1"/>
</dbReference>
<evidence type="ECO:0000256" key="2">
    <source>
        <dbReference type="ARBA" id="ARBA00022801"/>
    </source>
</evidence>
<gene>
    <name evidence="3" type="ORF">S7S_12905</name>
</gene>
<name>A0A0B4XRF5_9GAMM</name>
<dbReference type="PANTHER" id="PTHR31793:SF27">
    <property type="entry name" value="NOVEL THIOESTERASE SUPERFAMILY DOMAIN AND SAPOSIN A-TYPE DOMAIN CONTAINING PROTEIN (0610012H03RIK)"/>
    <property type="match status" value="1"/>
</dbReference>
<evidence type="ECO:0000256" key="1">
    <source>
        <dbReference type="ARBA" id="ARBA00005953"/>
    </source>
</evidence>
<dbReference type="KEGG" id="apac:S7S_12905"/>
<evidence type="ECO:0008006" key="5">
    <source>
        <dbReference type="Google" id="ProtNLM"/>
    </source>
</evidence>
<dbReference type="RefSeq" id="WP_008738492.1">
    <property type="nucleotide sequence ID" value="NZ_CP004387.1"/>
</dbReference>
<dbReference type="Proteomes" id="UP000006764">
    <property type="component" value="Chromosome"/>
</dbReference>
<organism evidence="3 4">
    <name type="scientific">Isoalcanivorax pacificus W11-5</name>
    <dbReference type="NCBI Taxonomy" id="391936"/>
    <lineage>
        <taxon>Bacteria</taxon>
        <taxon>Pseudomonadati</taxon>
        <taxon>Pseudomonadota</taxon>
        <taxon>Gammaproteobacteria</taxon>
        <taxon>Oceanospirillales</taxon>
        <taxon>Alcanivoracaceae</taxon>
        <taxon>Isoalcanivorax</taxon>
    </lineage>
</organism>
<dbReference type="OrthoDB" id="9799036at2"/>
<dbReference type="InterPro" id="IPR050563">
    <property type="entry name" value="4-hydroxybenzoyl-CoA_TE"/>
</dbReference>
<protein>
    <recommendedName>
        <fullName evidence="5">Thioesterase</fullName>
    </recommendedName>
</protein>
<dbReference type="PANTHER" id="PTHR31793">
    <property type="entry name" value="4-HYDROXYBENZOYL-COA THIOESTERASE FAMILY MEMBER"/>
    <property type="match status" value="1"/>
</dbReference>
<accession>A0A0B4XRF5</accession>